<evidence type="ECO:0000313" key="3">
    <source>
        <dbReference type="EMBL" id="KAK2112186.1"/>
    </source>
</evidence>
<dbReference type="PANTHER" id="PTHR45703:SF4">
    <property type="entry name" value="DYNEIN AXONEMAL HEAVY CHAIN 17"/>
    <property type="match status" value="1"/>
</dbReference>
<proteinExistence type="predicted"/>
<dbReference type="InterPro" id="IPR027417">
    <property type="entry name" value="P-loop_NTPase"/>
</dbReference>
<evidence type="ECO:0000313" key="4">
    <source>
        <dbReference type="Proteomes" id="UP001266305"/>
    </source>
</evidence>
<comment type="caution">
    <text evidence="3">The sequence shown here is derived from an EMBL/GenBank/DDBJ whole genome shotgun (WGS) entry which is preliminary data.</text>
</comment>
<reference evidence="3 4" key="1">
    <citation type="submission" date="2023-05" db="EMBL/GenBank/DDBJ databases">
        <title>B98-5 Cell Line De Novo Hybrid Assembly: An Optical Mapping Approach.</title>
        <authorList>
            <person name="Kananen K."/>
            <person name="Auerbach J.A."/>
            <person name="Kautto E."/>
            <person name="Blachly J.S."/>
        </authorList>
    </citation>
    <scope>NUCLEOTIDE SEQUENCE [LARGE SCALE GENOMIC DNA]</scope>
    <source>
        <strain evidence="3">B95-8</strain>
        <tissue evidence="3">Cell line</tissue>
    </source>
</reference>
<dbReference type="Gene3D" id="1.10.8.710">
    <property type="match status" value="1"/>
</dbReference>
<dbReference type="InterPro" id="IPR035699">
    <property type="entry name" value="AAA_6"/>
</dbReference>
<gene>
    <name evidence="3" type="ORF">P7K49_011933</name>
</gene>
<feature type="domain" description="Dynein heavy chain hydrolytic ATP-binding dynein motor region" evidence="2">
    <location>
        <begin position="146"/>
        <end position="189"/>
    </location>
</feature>
<keyword evidence="4" id="KW-1185">Reference proteome</keyword>
<sequence>MVVPDFELICEIMLVAEGFLEAHLLARKFITLYTLCKELLSKQDHYDWGLRAIKSVLVVAGSLKRGDPSRAEDQVLMRALRDFNIPKIVTDDLPVFMGLIGDLFPALDVPRKRDLNFEKVGTPGPWVCPEEPAWPGFLLANAGWIIKQSIVELKLQAEDSFVLKVVQLEELLQVRHSVFVIGNAGSGKSQVLKSLNKTYQNLKQKPVAVDLDPKAVTCDELFGVINPATREWKDGNRGGPRMGCRGVPVPVQWGPRGEARARTGVTCEEHVGGRIWKLEAAQGAPPQSKASSVPPAPTCSTQRLTHEACSADSAKRVSGQGTELHAQGHRGADGEDVGLEEDGHGLRHREGREPRYLMPEGTGHLPGSGLVETGMGLGKRAWGLFSTIMRDLANITHDGPKWIVLDGDIDPMWIESLNTVMDDNKVGWPWPLTPKATQGRDHRGSQGGTYTALRPCTWGLGQVSCPKLQAAAVLTLASNERIPLNRTMRLVFEISHLRTATPATVSRAGILYINPADLGWNP</sequence>
<organism evidence="3 4">
    <name type="scientific">Saguinus oedipus</name>
    <name type="common">Cotton-top tamarin</name>
    <name type="synonym">Oedipomidas oedipus</name>
    <dbReference type="NCBI Taxonomy" id="9490"/>
    <lineage>
        <taxon>Eukaryota</taxon>
        <taxon>Metazoa</taxon>
        <taxon>Chordata</taxon>
        <taxon>Craniata</taxon>
        <taxon>Vertebrata</taxon>
        <taxon>Euteleostomi</taxon>
        <taxon>Mammalia</taxon>
        <taxon>Eutheria</taxon>
        <taxon>Euarchontoglires</taxon>
        <taxon>Primates</taxon>
        <taxon>Haplorrhini</taxon>
        <taxon>Platyrrhini</taxon>
        <taxon>Cebidae</taxon>
        <taxon>Callitrichinae</taxon>
        <taxon>Saguinus</taxon>
    </lineage>
</organism>
<dbReference type="Gene3D" id="3.40.50.300">
    <property type="entry name" value="P-loop containing nucleotide triphosphate hydrolases"/>
    <property type="match status" value="2"/>
</dbReference>
<evidence type="ECO:0000256" key="1">
    <source>
        <dbReference type="SAM" id="MobiDB-lite"/>
    </source>
</evidence>
<dbReference type="EMBL" id="JASSZA010000005">
    <property type="protein sequence ID" value="KAK2112186.1"/>
    <property type="molecule type" value="Genomic_DNA"/>
</dbReference>
<dbReference type="Pfam" id="PF12774">
    <property type="entry name" value="AAA_6"/>
    <property type="match status" value="2"/>
</dbReference>
<feature type="region of interest" description="Disordered" evidence="1">
    <location>
        <begin position="281"/>
        <end position="347"/>
    </location>
</feature>
<accession>A0ABQ9VS37</accession>
<protein>
    <recommendedName>
        <fullName evidence="2">Dynein heavy chain hydrolytic ATP-binding dynein motor region domain-containing protein</fullName>
    </recommendedName>
</protein>
<dbReference type="SUPFAM" id="SSF52540">
    <property type="entry name" value="P-loop containing nucleoside triphosphate hydrolases"/>
    <property type="match status" value="1"/>
</dbReference>
<dbReference type="Proteomes" id="UP001266305">
    <property type="component" value="Unassembled WGS sequence"/>
</dbReference>
<name>A0ABQ9VS37_SAGOE</name>
<dbReference type="InterPro" id="IPR026983">
    <property type="entry name" value="DHC"/>
</dbReference>
<dbReference type="InterPro" id="IPR043157">
    <property type="entry name" value="Dynein_AAA1S"/>
</dbReference>
<feature type="domain" description="Dynein heavy chain hydrolytic ATP-binding dynein motor region" evidence="2">
    <location>
        <begin position="1"/>
        <end position="119"/>
    </location>
</feature>
<evidence type="ECO:0000259" key="2">
    <source>
        <dbReference type="Pfam" id="PF12774"/>
    </source>
</evidence>
<dbReference type="PANTHER" id="PTHR45703">
    <property type="entry name" value="DYNEIN HEAVY CHAIN"/>
    <property type="match status" value="1"/>
</dbReference>